<feature type="transmembrane region" description="Helical" evidence="1">
    <location>
        <begin position="95"/>
        <end position="116"/>
    </location>
</feature>
<dbReference type="Proteomes" id="UP000676310">
    <property type="component" value="Unassembled WGS sequence"/>
</dbReference>
<organism evidence="3 4">
    <name type="scientific">Alternaria atra</name>
    <dbReference type="NCBI Taxonomy" id="119953"/>
    <lineage>
        <taxon>Eukaryota</taxon>
        <taxon>Fungi</taxon>
        <taxon>Dikarya</taxon>
        <taxon>Ascomycota</taxon>
        <taxon>Pezizomycotina</taxon>
        <taxon>Dothideomycetes</taxon>
        <taxon>Pleosporomycetidae</taxon>
        <taxon>Pleosporales</taxon>
        <taxon>Pleosporineae</taxon>
        <taxon>Pleosporaceae</taxon>
        <taxon>Alternaria</taxon>
        <taxon>Alternaria sect. Ulocladioides</taxon>
    </lineage>
</organism>
<dbReference type="RefSeq" id="XP_043174549.1">
    <property type="nucleotide sequence ID" value="XM_043318614.1"/>
</dbReference>
<protein>
    <recommendedName>
        <fullName evidence="2">Linalool dehydratase/isomerase domain-containing protein</fullName>
    </recommendedName>
</protein>
<sequence length="691" mass="76621">MSSTTTTTTNTAEFKDSEHSLKDFKSALSTTRSSHEPPQGFRLQDVLIRQQCGKGKAKRYYQRRTLAQYAFLTVAGLAAFYKLDNTQARVAGIGLLFPGAGFVAVCTVPSILTLVLTLAAIPLILFMWFGCGGLVFPILLWVGSDLLAVALARETVLEAAGPIVTVACVLGMTYVTWKTQMANQEAEKKREKRNAFLVNAVQENQAKAQPAPAPGSREADKKTLRFLQWVLEMGLSPIDDFSYHDVIDQFQTSAIRYQLYQGMYELAAFQNHYCPNFHGYLSKAERGLIEKSMSKRVMNFWKWESLMGKFTLDWDPVKEDNIVSGIPALPVQTNNSQMVSGYILLGAALYQIATRDDRYAKKNSMEFVVTDSARYKYDLGSIADAVFNNMDQNPYNLYPCEPNWIYSLCNLVGISGIVASDKVLGNDYGDRLKGRFEAALASEFSNADGTILPIRSELTGFTIPGLAGAISDVAPSIFCGPYLPHVAHRHWALMKQENLRWRDDGHLELTNLVGADNLDPGNYRSGRGYVRVAMASVATEFGDYKIRDELMRQTDEEQFPVYETRTGALKNKGLSTLGQINTLRSRLGAHGDWNSLLRDGPSEHCFRAPILDEVPFPDVLVGKAYSHDGESVELVLYNGKTAGTFTLGFKNMKAGRVYRLGSQTAVADQKGEAQFSVLIDGRTAVFLEPVD</sequence>
<dbReference type="GeneID" id="67011194"/>
<reference evidence="3" key="1">
    <citation type="submission" date="2021-05" db="EMBL/GenBank/DDBJ databases">
        <authorList>
            <person name="Stam R."/>
        </authorList>
    </citation>
    <scope>NUCLEOTIDE SEQUENCE</scope>
    <source>
        <strain evidence="3">CS162</strain>
    </source>
</reference>
<keyword evidence="4" id="KW-1185">Reference proteome</keyword>
<evidence type="ECO:0000259" key="2">
    <source>
        <dbReference type="Pfam" id="PF18566"/>
    </source>
</evidence>
<proteinExistence type="predicted"/>
<feature type="domain" description="Linalool dehydratase/isomerase" evidence="2">
    <location>
        <begin position="256"/>
        <end position="570"/>
    </location>
</feature>
<gene>
    <name evidence="3" type="ORF">ALTATR162_LOCUS10974</name>
</gene>
<accession>A0A8J2N4S2</accession>
<comment type="caution">
    <text evidence="3">The sequence shown here is derived from an EMBL/GenBank/DDBJ whole genome shotgun (WGS) entry which is preliminary data.</text>
</comment>
<keyword evidence="1" id="KW-0472">Membrane</keyword>
<dbReference type="Pfam" id="PF18566">
    <property type="entry name" value="Ldi"/>
    <property type="match status" value="1"/>
</dbReference>
<dbReference type="OrthoDB" id="9979195at2759"/>
<keyword evidence="1" id="KW-1133">Transmembrane helix</keyword>
<keyword evidence="1" id="KW-0812">Transmembrane</keyword>
<name>A0A8J2N4S2_9PLEO</name>
<dbReference type="AlphaFoldDB" id="A0A8J2N4S2"/>
<evidence type="ECO:0000313" key="4">
    <source>
        <dbReference type="Proteomes" id="UP000676310"/>
    </source>
</evidence>
<evidence type="ECO:0000256" key="1">
    <source>
        <dbReference type="SAM" id="Phobius"/>
    </source>
</evidence>
<feature type="transmembrane region" description="Helical" evidence="1">
    <location>
        <begin position="123"/>
        <end position="144"/>
    </location>
</feature>
<dbReference type="EMBL" id="CAJRGZ010000030">
    <property type="protein sequence ID" value="CAG5184568.1"/>
    <property type="molecule type" value="Genomic_DNA"/>
</dbReference>
<feature type="transmembrane region" description="Helical" evidence="1">
    <location>
        <begin position="156"/>
        <end position="177"/>
    </location>
</feature>
<dbReference type="InterPro" id="IPR041411">
    <property type="entry name" value="Ldi"/>
</dbReference>
<evidence type="ECO:0000313" key="3">
    <source>
        <dbReference type="EMBL" id="CAG5184568.1"/>
    </source>
</evidence>